<dbReference type="RefSeq" id="WP_262841193.1">
    <property type="nucleotide sequence ID" value="NZ_JANZYP010000004.1"/>
</dbReference>
<keyword evidence="4" id="KW-1185">Reference proteome</keyword>
<sequence length="164" mass="16726">MALRLPGELAGLLHALGFAWPESDEDRLLDMGRAWIAFSGRIGQPVGEAARHALGVLDGNSGEAFDAFGRTWAGGEGPAPALRDGATAATVIGTGLIVCAGIVLALKLNIIVQLSQLAVQIFQAVTAAPGTAGASLALIALYKKRTGVLIGMLTTLATQAISNP</sequence>
<dbReference type="Proteomes" id="UP001595891">
    <property type="component" value="Unassembled WGS sequence"/>
</dbReference>
<name>A0ABV9EAH9_9ACTN</name>
<protein>
    <recommendedName>
        <fullName evidence="2">Outer membrane channel protein CpnT-like N-terminal domain-containing protein</fullName>
    </recommendedName>
</protein>
<keyword evidence="1" id="KW-1133">Transmembrane helix</keyword>
<keyword evidence="1" id="KW-0812">Transmembrane</keyword>
<feature type="domain" description="Outer membrane channel protein CpnT-like N-terminal" evidence="2">
    <location>
        <begin position="15"/>
        <end position="137"/>
    </location>
</feature>
<keyword evidence="1" id="KW-0472">Membrane</keyword>
<organism evidence="3 4">
    <name type="scientific">Sphaerisporangium corydalis</name>
    <dbReference type="NCBI Taxonomy" id="1441875"/>
    <lineage>
        <taxon>Bacteria</taxon>
        <taxon>Bacillati</taxon>
        <taxon>Actinomycetota</taxon>
        <taxon>Actinomycetes</taxon>
        <taxon>Streptosporangiales</taxon>
        <taxon>Streptosporangiaceae</taxon>
        <taxon>Sphaerisporangium</taxon>
    </lineage>
</organism>
<dbReference type="InterPro" id="IPR057746">
    <property type="entry name" value="CpnT-like_N"/>
</dbReference>
<evidence type="ECO:0000313" key="3">
    <source>
        <dbReference type="EMBL" id="MFC4585823.1"/>
    </source>
</evidence>
<evidence type="ECO:0000256" key="1">
    <source>
        <dbReference type="SAM" id="Phobius"/>
    </source>
</evidence>
<accession>A0ABV9EAH9</accession>
<reference evidence="4" key="1">
    <citation type="journal article" date="2019" name="Int. J. Syst. Evol. Microbiol.">
        <title>The Global Catalogue of Microorganisms (GCM) 10K type strain sequencing project: providing services to taxonomists for standard genome sequencing and annotation.</title>
        <authorList>
            <consortium name="The Broad Institute Genomics Platform"/>
            <consortium name="The Broad Institute Genome Sequencing Center for Infectious Disease"/>
            <person name="Wu L."/>
            <person name="Ma J."/>
        </authorList>
    </citation>
    <scope>NUCLEOTIDE SEQUENCE [LARGE SCALE GENOMIC DNA]</scope>
    <source>
        <strain evidence="4">CCUG 49560</strain>
    </source>
</reference>
<feature type="transmembrane region" description="Helical" evidence="1">
    <location>
        <begin position="117"/>
        <end position="142"/>
    </location>
</feature>
<feature type="transmembrane region" description="Helical" evidence="1">
    <location>
        <begin position="88"/>
        <end position="111"/>
    </location>
</feature>
<evidence type="ECO:0000313" key="4">
    <source>
        <dbReference type="Proteomes" id="UP001595891"/>
    </source>
</evidence>
<proteinExistence type="predicted"/>
<gene>
    <name evidence="3" type="ORF">ACFO8L_07060</name>
</gene>
<dbReference type="EMBL" id="JBHSFN010000003">
    <property type="protein sequence ID" value="MFC4585823.1"/>
    <property type="molecule type" value="Genomic_DNA"/>
</dbReference>
<dbReference type="Pfam" id="PF25547">
    <property type="entry name" value="WXG100_2"/>
    <property type="match status" value="1"/>
</dbReference>
<comment type="caution">
    <text evidence="3">The sequence shown here is derived from an EMBL/GenBank/DDBJ whole genome shotgun (WGS) entry which is preliminary data.</text>
</comment>
<evidence type="ECO:0000259" key="2">
    <source>
        <dbReference type="Pfam" id="PF25547"/>
    </source>
</evidence>